<dbReference type="GO" id="GO:0005886">
    <property type="term" value="C:plasma membrane"/>
    <property type="evidence" value="ECO:0007669"/>
    <property type="project" value="TreeGrafter"/>
</dbReference>
<organism evidence="6 7">
    <name type="scientific">Candida orthopsilosis (strain 90-125)</name>
    <name type="common">Yeast</name>
    <dbReference type="NCBI Taxonomy" id="1136231"/>
    <lineage>
        <taxon>Eukaryota</taxon>
        <taxon>Fungi</taxon>
        <taxon>Dikarya</taxon>
        <taxon>Ascomycota</taxon>
        <taxon>Saccharomycotina</taxon>
        <taxon>Pichiomycetes</taxon>
        <taxon>Debaryomycetaceae</taxon>
        <taxon>Candida/Lodderomyces clade</taxon>
        <taxon>Candida</taxon>
    </lineage>
</organism>
<dbReference type="Gene3D" id="3.80.10.10">
    <property type="entry name" value="Ribonuclease Inhibitor"/>
    <property type="match status" value="3"/>
</dbReference>
<evidence type="ECO:0000313" key="7">
    <source>
        <dbReference type="Proteomes" id="UP000005018"/>
    </source>
</evidence>
<keyword evidence="4" id="KW-1133">Transmembrane helix</keyword>
<gene>
    <name evidence="6" type="ORF">CORT_0E04770</name>
</gene>
<evidence type="ECO:0000256" key="4">
    <source>
        <dbReference type="ARBA" id="ARBA00022989"/>
    </source>
</evidence>
<reference evidence="6 7" key="1">
    <citation type="journal article" date="2012" name="PLoS ONE">
        <title>Sequence and analysis of the genome of the pathogenic yeast Candida orthopsilosis.</title>
        <authorList>
            <person name="Riccombeni A."/>
            <person name="Vidanes G."/>
            <person name="Proux-Wera E."/>
            <person name="Wolfe K.H."/>
            <person name="Butler G."/>
        </authorList>
    </citation>
    <scope>NUCLEOTIDE SEQUENCE [LARGE SCALE GENOMIC DNA]</scope>
    <source>
        <strain evidence="6 7">Co 90-125</strain>
    </source>
</reference>
<evidence type="ECO:0000256" key="2">
    <source>
        <dbReference type="ARBA" id="ARBA00022692"/>
    </source>
</evidence>
<dbReference type="EMBL" id="HE681723">
    <property type="protein sequence ID" value="CCG24062.1"/>
    <property type="molecule type" value="Genomic_DNA"/>
</dbReference>
<dbReference type="OrthoDB" id="4024489at2759"/>
<keyword evidence="5" id="KW-0472">Membrane</keyword>
<dbReference type="KEGG" id="cot:CORT_0E04770"/>
<keyword evidence="3" id="KW-0732">Signal</keyword>
<evidence type="ECO:0000256" key="3">
    <source>
        <dbReference type="ARBA" id="ARBA00022729"/>
    </source>
</evidence>
<evidence type="ECO:0000256" key="5">
    <source>
        <dbReference type="ARBA" id="ARBA00023136"/>
    </source>
</evidence>
<evidence type="ECO:0000256" key="1">
    <source>
        <dbReference type="ARBA" id="ARBA00004167"/>
    </source>
</evidence>
<dbReference type="InterPro" id="IPR032675">
    <property type="entry name" value="LRR_dom_sf"/>
</dbReference>
<dbReference type="RefSeq" id="XP_003870192.1">
    <property type="nucleotide sequence ID" value="XM_003870143.1"/>
</dbReference>
<dbReference type="PROSITE" id="PS51450">
    <property type="entry name" value="LRR"/>
    <property type="match status" value="1"/>
</dbReference>
<evidence type="ECO:0000313" key="6">
    <source>
        <dbReference type="EMBL" id="CCG24062.1"/>
    </source>
</evidence>
<proteinExistence type="predicted"/>
<dbReference type="GO" id="GO:0007165">
    <property type="term" value="P:signal transduction"/>
    <property type="evidence" value="ECO:0007669"/>
    <property type="project" value="TreeGrafter"/>
</dbReference>
<protein>
    <submittedName>
        <fullName evidence="6">Uncharacterized protein</fullName>
    </submittedName>
</protein>
<name>H8X7W3_CANO9</name>
<dbReference type="InterPro" id="IPR001611">
    <property type="entry name" value="Leu-rich_rpt"/>
</dbReference>
<keyword evidence="2" id="KW-0812">Transmembrane</keyword>
<dbReference type="PANTHER" id="PTHR24365:SF541">
    <property type="entry name" value="PROTEIN TOLL-RELATED"/>
    <property type="match status" value="1"/>
</dbReference>
<dbReference type="GeneID" id="14541264"/>
<dbReference type="SUPFAM" id="SSF52058">
    <property type="entry name" value="L domain-like"/>
    <property type="match status" value="2"/>
</dbReference>
<accession>H8X7W3</accession>
<dbReference type="Proteomes" id="UP000005018">
    <property type="component" value="Chromosome 5"/>
</dbReference>
<keyword evidence="7" id="KW-1185">Reference proteome</keyword>
<dbReference type="PANTHER" id="PTHR24365">
    <property type="entry name" value="TOLL-LIKE RECEPTOR"/>
    <property type="match status" value="1"/>
</dbReference>
<comment type="subcellular location">
    <subcellularLocation>
        <location evidence="1">Membrane</location>
        <topology evidence="1">Single-pass membrane protein</topology>
    </subcellularLocation>
</comment>
<dbReference type="AlphaFoldDB" id="H8X7W3"/>
<sequence length="763" mass="87845">MNYTTSKLPVLPFEIIENILLYLMDDEDTLDYLQTVPELTSTIINYRRSTVNVSKTWTWSRGGTFTIEDFYHERLHLNYKPRLVVSDILSVCQILDSGVDLQGIKFKIDVEPYDTNEQIQRVISNVDLFQLGIDRTVKVNSDLRHLCVSRWSTNFPPELESLNLDGFLPQLMPYVPPTITRLSLTDPHLYPPQSQLPTSIRELRIEEQKISQVSINVTYLVNLRSFEFKGNVEKGFLNHLSDMQLPTTIESLSLECTRMVSLNGIESFANLQKLRVIDCPNLILFFTPEFPSSLTYLEFSFKNCRQKLFERNRVVFQIPGRSPLDAVRFVYANGGFILAVEDEFNPPPSLKTLILKNHQEIYFGPKLNLPNLQTLVVEKIFKLNCGRLLSGLSTCDTLNALTLKDSSIDCIDDVKFPKHLYHLDLSDNLLSSIRNTNLRQAKHLRKMNLSRNRFISTNNIDIPNSLLAINMYYNELHSCNIPDTNLTKLDIELSAGTEFGWNMLPTTLMYVTIKGDGHYFEQVPSTFQSLRKLFLHSWLQPIRLQNLNFSQLSNLYDLEICAVQPQKCNKVQLPQPIVNFFLRFPQGTACQWPDLKSHKRLKTLTFESVSFDEIDLDTLPLSLEELKISYSHEFPARGSVRHLTNLRVLDISDALINGLPSFFVDSPESLTVLKIDNKKIAANCADYINCSNLQLLTVFRFGLDLYEERDSVVAFISNMIAKCPKLHRVFVRDDDAEDYTFQQFGDLIKPQLGYSSHPERWCR</sequence>
<dbReference type="GO" id="GO:0038023">
    <property type="term" value="F:signaling receptor activity"/>
    <property type="evidence" value="ECO:0007669"/>
    <property type="project" value="TreeGrafter"/>
</dbReference>
<dbReference type="HOGENOM" id="CLU_365617_0_0_1"/>